<proteinExistence type="predicted"/>
<evidence type="ECO:0000313" key="2">
    <source>
        <dbReference type="Proteomes" id="UP000054223"/>
    </source>
</evidence>
<protein>
    <submittedName>
        <fullName evidence="1">Uncharacterized protein</fullName>
    </submittedName>
</protein>
<accession>A0A9X0HI82</accession>
<sequence>MYGSGPQNDTFEKELFLVLPTSLFKPINSVRFSFFHLSAAVLVAGLCLNGPTAEAQRVRSTPFAYVPEHTEDPYNQRVHVKTLPVAGSKDFIILSHRSASEYAVERYDADLKKVWAAAVPVAAGESLEAFARNDQQALVVVHHKDETGQHLLVQPIDLKTGQKLTAKKVAEGGPRERRPGISISPDGTQVVAFRYVTREEQIKALNAVHYDRQLNKLKDRSYDFAALGSFFSPTVYVANDGTQYVALISDNNQKLTVRRYVDAEPDVKVMSVAVGGTFGGKKVTVRDTQWRLLDGKTLYGAAICADYNSGDYYSLKLVKFDFANTDMKFAPEFKFTPEYLTEVNKATGGSAKRLDDVYISDVLRTDDQNVVVVAEKKAEEGENAPVHARELHLFGYNEFQSPTWQKVVAKHQVAPASESFTGIGYRATTIGNEVSIVTMEKLQNKSDLFGRKVATATGVVSAPKALGLNVANDQQLAYVKDFTAWLDDKTMVVVTRPNKKSAALQLNKIVLK</sequence>
<gene>
    <name evidence="1" type="ORF">ASU33_02840</name>
</gene>
<dbReference type="EMBL" id="LNAL01000008">
    <property type="protein sequence ID" value="KUG06310.1"/>
    <property type="molecule type" value="Genomic_DNA"/>
</dbReference>
<comment type="caution">
    <text evidence="1">The sequence shown here is derived from an EMBL/GenBank/DDBJ whole genome shotgun (WGS) entry which is preliminary data.</text>
</comment>
<evidence type="ECO:0000313" key="1">
    <source>
        <dbReference type="EMBL" id="KUG06310.1"/>
    </source>
</evidence>
<organism evidence="1 2">
    <name type="scientific">Solirubrum puertoriconensis</name>
    <dbReference type="NCBI Taxonomy" id="1751427"/>
    <lineage>
        <taxon>Bacteria</taxon>
        <taxon>Pseudomonadati</taxon>
        <taxon>Bacteroidota</taxon>
        <taxon>Cytophagia</taxon>
        <taxon>Cytophagales</taxon>
    </lineage>
</organism>
<dbReference type="Proteomes" id="UP000054223">
    <property type="component" value="Unassembled WGS sequence"/>
</dbReference>
<name>A0A9X0HI82_SOLP1</name>
<keyword evidence="2" id="KW-1185">Reference proteome</keyword>
<dbReference type="AlphaFoldDB" id="A0A9X0HI82"/>
<reference evidence="1 2" key="1">
    <citation type="submission" date="2015-11" db="EMBL/GenBank/DDBJ databases">
        <title>Solirubrum puertoriconensis gen. nov. an environmental bacteria isolated in Puerto Rico.</title>
        <authorList>
            <person name="Cuebas-Irizarry M.F."/>
            <person name="Montalvo-Rodriguez R."/>
        </authorList>
    </citation>
    <scope>NUCLEOTIDE SEQUENCE [LARGE SCALE GENOMIC DNA]</scope>
    <source>
        <strain evidence="1 2">MC1A</strain>
    </source>
</reference>